<name>A0A396JPW9_MEDTR</name>
<comment type="caution">
    <text evidence="1">The sequence shown here is derived from an EMBL/GenBank/DDBJ whole genome shotgun (WGS) entry which is preliminary data.</text>
</comment>
<reference evidence="1" key="1">
    <citation type="journal article" date="2018" name="Nat. Plants">
        <title>Whole-genome landscape of Medicago truncatula symbiotic genes.</title>
        <authorList>
            <person name="Pecrix Y."/>
            <person name="Gamas P."/>
            <person name="Carrere S."/>
        </authorList>
    </citation>
    <scope>NUCLEOTIDE SEQUENCE</scope>
    <source>
        <tissue evidence="1">Leaves</tissue>
    </source>
</reference>
<dbReference type="AlphaFoldDB" id="A0A396JPW9"/>
<dbReference type="EMBL" id="PSQE01000001">
    <property type="protein sequence ID" value="RHN79254.1"/>
    <property type="molecule type" value="Genomic_DNA"/>
</dbReference>
<sequence>MQSCFPICLRGTLSKPGHLLRYRRNCRLDGDLISFVFSIKGHKVMMLSAVFL</sequence>
<evidence type="ECO:0000313" key="1">
    <source>
        <dbReference type="EMBL" id="RHN79254.1"/>
    </source>
</evidence>
<organism evidence="1">
    <name type="scientific">Medicago truncatula</name>
    <name type="common">Barrel medic</name>
    <name type="synonym">Medicago tribuloides</name>
    <dbReference type="NCBI Taxonomy" id="3880"/>
    <lineage>
        <taxon>Eukaryota</taxon>
        <taxon>Viridiplantae</taxon>
        <taxon>Streptophyta</taxon>
        <taxon>Embryophyta</taxon>
        <taxon>Tracheophyta</taxon>
        <taxon>Spermatophyta</taxon>
        <taxon>Magnoliopsida</taxon>
        <taxon>eudicotyledons</taxon>
        <taxon>Gunneridae</taxon>
        <taxon>Pentapetalae</taxon>
        <taxon>rosids</taxon>
        <taxon>fabids</taxon>
        <taxon>Fabales</taxon>
        <taxon>Fabaceae</taxon>
        <taxon>Papilionoideae</taxon>
        <taxon>50 kb inversion clade</taxon>
        <taxon>NPAAA clade</taxon>
        <taxon>Hologalegina</taxon>
        <taxon>IRL clade</taxon>
        <taxon>Trifolieae</taxon>
        <taxon>Medicago</taxon>
    </lineage>
</organism>
<protein>
    <submittedName>
        <fullName evidence="1">Uncharacterized protein</fullName>
    </submittedName>
</protein>
<dbReference type="Gramene" id="rna3019">
    <property type="protein sequence ID" value="RHN79254.1"/>
    <property type="gene ID" value="gene3019"/>
</dbReference>
<proteinExistence type="predicted"/>
<gene>
    <name evidence="1" type="ORF">MtrunA17_Chr1g0175291</name>
</gene>
<accession>A0A396JPW9</accession>
<dbReference type="Proteomes" id="UP000265566">
    <property type="component" value="Chromosome 1"/>
</dbReference>